<reference evidence="2" key="1">
    <citation type="submission" date="2016-11" db="UniProtKB">
        <authorList>
            <consortium name="WormBaseParasite"/>
        </authorList>
    </citation>
    <scope>IDENTIFICATION</scope>
</reference>
<evidence type="ECO:0000313" key="1">
    <source>
        <dbReference type="Proteomes" id="UP000095287"/>
    </source>
</evidence>
<protein>
    <submittedName>
        <fullName evidence="2">Uncharacterized protein</fullName>
    </submittedName>
</protein>
<dbReference type="AlphaFoldDB" id="A0A1I7YGU7"/>
<accession>A0A1I7YGU7</accession>
<sequence length="87" mass="9900">MSTAQRAVNVIGYIRSDSLGWSMVSLRWFAGKRSLASRRQRNAKKDWNSIMEYPGRALEERSAFQVSAVKLCKGLPASIYLLLLFMD</sequence>
<name>A0A1I7YGU7_9BILA</name>
<evidence type="ECO:0000313" key="2">
    <source>
        <dbReference type="WBParaSite" id="L893_g16201.t1"/>
    </source>
</evidence>
<dbReference type="Proteomes" id="UP000095287">
    <property type="component" value="Unplaced"/>
</dbReference>
<keyword evidence="1" id="KW-1185">Reference proteome</keyword>
<proteinExistence type="predicted"/>
<organism evidence="1 2">
    <name type="scientific">Steinernema glaseri</name>
    <dbReference type="NCBI Taxonomy" id="37863"/>
    <lineage>
        <taxon>Eukaryota</taxon>
        <taxon>Metazoa</taxon>
        <taxon>Ecdysozoa</taxon>
        <taxon>Nematoda</taxon>
        <taxon>Chromadorea</taxon>
        <taxon>Rhabditida</taxon>
        <taxon>Tylenchina</taxon>
        <taxon>Panagrolaimomorpha</taxon>
        <taxon>Strongyloidoidea</taxon>
        <taxon>Steinernematidae</taxon>
        <taxon>Steinernema</taxon>
    </lineage>
</organism>
<dbReference type="WBParaSite" id="L893_g16201.t1">
    <property type="protein sequence ID" value="L893_g16201.t1"/>
    <property type="gene ID" value="L893_g16201"/>
</dbReference>